<evidence type="ECO:0000313" key="1">
    <source>
        <dbReference type="Proteomes" id="UP000887579"/>
    </source>
</evidence>
<dbReference type="WBParaSite" id="ES5_v2.g27394.t1">
    <property type="protein sequence ID" value="ES5_v2.g27394.t1"/>
    <property type="gene ID" value="ES5_v2.g27394"/>
</dbReference>
<sequence>TVTIITHSTLMDSRAVLSEEILMAVHLEHSEVSMSMNKYSFFLAGSLSTAGDKNADEMKSLRVRTKDNPFTTMREVEIEARAAYERRREKELIQKAEKFGPKGEAAERAQKDALASLNEPDE</sequence>
<evidence type="ECO:0000313" key="2">
    <source>
        <dbReference type="WBParaSite" id="ES5_v2.g27394.t1"/>
    </source>
</evidence>
<reference evidence="2" key="1">
    <citation type="submission" date="2022-11" db="UniProtKB">
        <authorList>
            <consortium name="WormBaseParasite"/>
        </authorList>
    </citation>
    <scope>IDENTIFICATION</scope>
</reference>
<name>A0AC34GCW6_9BILA</name>
<dbReference type="Proteomes" id="UP000887579">
    <property type="component" value="Unplaced"/>
</dbReference>
<organism evidence="1 2">
    <name type="scientific">Panagrolaimus sp. ES5</name>
    <dbReference type="NCBI Taxonomy" id="591445"/>
    <lineage>
        <taxon>Eukaryota</taxon>
        <taxon>Metazoa</taxon>
        <taxon>Ecdysozoa</taxon>
        <taxon>Nematoda</taxon>
        <taxon>Chromadorea</taxon>
        <taxon>Rhabditida</taxon>
        <taxon>Tylenchina</taxon>
        <taxon>Panagrolaimomorpha</taxon>
        <taxon>Panagrolaimoidea</taxon>
        <taxon>Panagrolaimidae</taxon>
        <taxon>Panagrolaimus</taxon>
    </lineage>
</organism>
<accession>A0AC34GCW6</accession>
<protein>
    <submittedName>
        <fullName evidence="2">Uncharacterized protein</fullName>
    </submittedName>
</protein>
<proteinExistence type="predicted"/>